<dbReference type="AlphaFoldDB" id="A0AAV0BC70"/>
<proteinExistence type="predicted"/>
<reference evidence="2" key="1">
    <citation type="submission" date="2022-06" db="EMBL/GenBank/DDBJ databases">
        <authorList>
            <consortium name="SYNGENTA / RWTH Aachen University"/>
        </authorList>
    </citation>
    <scope>NUCLEOTIDE SEQUENCE</scope>
</reference>
<dbReference type="SUPFAM" id="SSF53756">
    <property type="entry name" value="UDP-Glycosyltransferase/glycogen phosphorylase"/>
    <property type="match status" value="1"/>
</dbReference>
<dbReference type="Pfam" id="PF03033">
    <property type="entry name" value="Glyco_transf_28"/>
    <property type="match status" value="1"/>
</dbReference>
<dbReference type="InterPro" id="IPR050426">
    <property type="entry name" value="Glycosyltransferase_28"/>
</dbReference>
<dbReference type="GO" id="GO:0016125">
    <property type="term" value="P:sterol metabolic process"/>
    <property type="evidence" value="ECO:0007669"/>
    <property type="project" value="TreeGrafter"/>
</dbReference>
<protein>
    <recommendedName>
        <fullName evidence="1">Glycosyltransferase family 28 N-terminal domain-containing protein</fullName>
    </recommendedName>
</protein>
<dbReference type="EMBL" id="CALTRL010004542">
    <property type="protein sequence ID" value="CAH7683209.1"/>
    <property type="molecule type" value="Genomic_DNA"/>
</dbReference>
<dbReference type="GO" id="GO:0005975">
    <property type="term" value="P:carbohydrate metabolic process"/>
    <property type="evidence" value="ECO:0007669"/>
    <property type="project" value="InterPro"/>
</dbReference>
<dbReference type="GO" id="GO:0008194">
    <property type="term" value="F:UDP-glycosyltransferase activity"/>
    <property type="evidence" value="ECO:0007669"/>
    <property type="project" value="TreeGrafter"/>
</dbReference>
<evidence type="ECO:0000313" key="2">
    <source>
        <dbReference type="EMBL" id="CAH7683209.1"/>
    </source>
</evidence>
<comment type="caution">
    <text evidence="2">The sequence shown here is derived from an EMBL/GenBank/DDBJ whole genome shotgun (WGS) entry which is preliminary data.</text>
</comment>
<accession>A0AAV0BC70</accession>
<feature type="domain" description="Glycosyltransferase family 28 N-terminal" evidence="1">
    <location>
        <begin position="1"/>
        <end position="121"/>
    </location>
</feature>
<gene>
    <name evidence="2" type="ORF">PPACK8108_LOCUS16607</name>
</gene>
<dbReference type="PANTHER" id="PTHR48050">
    <property type="entry name" value="STEROL 3-BETA-GLUCOSYLTRANSFERASE"/>
    <property type="match status" value="1"/>
</dbReference>
<name>A0AAV0BC70_PHAPC</name>
<sequence length="185" mass="21153">MTIGSRGDIQPYIALCQALKKNGHTCRIASHGEYKHWIECYGIEFDEIGGNPAELMKICVDYGMFTLAFIREGLRKFWGWLDNLLVSSYKACKGTNLLIESPLTIFGIHIAEALEIPYFRAPALITIDAKSVMGHSFSLLGYTHFWVSIIKNYPVFLISFNYIVLMFDDRFFFFLNLKKTITGLN</sequence>
<evidence type="ECO:0000259" key="1">
    <source>
        <dbReference type="Pfam" id="PF03033"/>
    </source>
</evidence>
<keyword evidence="3" id="KW-1185">Reference proteome</keyword>
<dbReference type="GO" id="GO:0016758">
    <property type="term" value="F:hexosyltransferase activity"/>
    <property type="evidence" value="ECO:0007669"/>
    <property type="project" value="InterPro"/>
</dbReference>
<organism evidence="2 3">
    <name type="scientific">Phakopsora pachyrhizi</name>
    <name type="common">Asian soybean rust disease fungus</name>
    <dbReference type="NCBI Taxonomy" id="170000"/>
    <lineage>
        <taxon>Eukaryota</taxon>
        <taxon>Fungi</taxon>
        <taxon>Dikarya</taxon>
        <taxon>Basidiomycota</taxon>
        <taxon>Pucciniomycotina</taxon>
        <taxon>Pucciniomycetes</taxon>
        <taxon>Pucciniales</taxon>
        <taxon>Phakopsoraceae</taxon>
        <taxon>Phakopsora</taxon>
    </lineage>
</organism>
<evidence type="ECO:0000313" key="3">
    <source>
        <dbReference type="Proteomes" id="UP001153365"/>
    </source>
</evidence>
<dbReference type="PANTHER" id="PTHR48050:SF25">
    <property type="entry name" value="STEROL 3-BETA-GLUCOSYLTRANSFERASE"/>
    <property type="match status" value="1"/>
</dbReference>
<dbReference type="Gene3D" id="3.40.50.2000">
    <property type="entry name" value="Glycogen Phosphorylase B"/>
    <property type="match status" value="1"/>
</dbReference>
<dbReference type="Proteomes" id="UP001153365">
    <property type="component" value="Unassembled WGS sequence"/>
</dbReference>
<dbReference type="InterPro" id="IPR004276">
    <property type="entry name" value="GlycoTrans_28_N"/>
</dbReference>